<organism evidence="3 4">
    <name type="scientific">candidate division CPR2 bacterium GW2011_GWC2_39_10</name>
    <dbReference type="NCBI Taxonomy" id="1618345"/>
    <lineage>
        <taxon>Bacteria</taxon>
        <taxon>Bacteria division CPR2</taxon>
    </lineage>
</organism>
<evidence type="ECO:0000313" key="4">
    <source>
        <dbReference type="Proteomes" id="UP000034207"/>
    </source>
</evidence>
<dbReference type="PANTHER" id="PTHR34477">
    <property type="entry name" value="UPF0213 PROTEIN YHBQ"/>
    <property type="match status" value="1"/>
</dbReference>
<proteinExistence type="inferred from homology"/>
<dbReference type="PROSITE" id="PS50164">
    <property type="entry name" value="GIY_YIG"/>
    <property type="match status" value="1"/>
</dbReference>
<dbReference type="InterPro" id="IPR000305">
    <property type="entry name" value="GIY-YIG_endonuc"/>
</dbReference>
<gene>
    <name evidence="3" type="ORF">UT18_C0018G0008</name>
</gene>
<feature type="domain" description="GIY-YIG" evidence="2">
    <location>
        <begin position="7"/>
        <end position="84"/>
    </location>
</feature>
<dbReference type="EMBL" id="LBVV01000018">
    <property type="protein sequence ID" value="KKQ93537.1"/>
    <property type="molecule type" value="Genomic_DNA"/>
</dbReference>
<dbReference type="InterPro" id="IPR050190">
    <property type="entry name" value="UPF0213_domain"/>
</dbReference>
<sequence length="100" mass="12112">MYNRGMKSYYVYILASKRNGTLYIGVTLNLVKRIHEHKSGAIEGFTKRYDVHDLVYYEQTNNIESAINREKQLKVWQRKWKIELIEKQNPNWEDLYQDIL</sequence>
<evidence type="ECO:0000259" key="2">
    <source>
        <dbReference type="PROSITE" id="PS50164"/>
    </source>
</evidence>
<comment type="similarity">
    <text evidence="1">Belongs to the UPF0213 family.</text>
</comment>
<dbReference type="PANTHER" id="PTHR34477:SF5">
    <property type="entry name" value="BSL5627 PROTEIN"/>
    <property type="match status" value="1"/>
</dbReference>
<dbReference type="CDD" id="cd10448">
    <property type="entry name" value="GIY-YIG_unchar_3"/>
    <property type="match status" value="1"/>
</dbReference>
<dbReference type="Proteomes" id="UP000034207">
    <property type="component" value="Unassembled WGS sequence"/>
</dbReference>
<evidence type="ECO:0000256" key="1">
    <source>
        <dbReference type="ARBA" id="ARBA00007435"/>
    </source>
</evidence>
<keyword evidence="3" id="KW-0255">Endonuclease</keyword>
<keyword evidence="3" id="KW-0378">Hydrolase</keyword>
<dbReference type="STRING" id="1618345.UT18_C0018G0008"/>
<dbReference type="SMART" id="SM00465">
    <property type="entry name" value="GIYc"/>
    <property type="match status" value="1"/>
</dbReference>
<protein>
    <submittedName>
        <fullName evidence="3">Endonuclease</fullName>
    </submittedName>
</protein>
<dbReference type="GO" id="GO:0004519">
    <property type="term" value="F:endonuclease activity"/>
    <property type="evidence" value="ECO:0007669"/>
    <property type="project" value="UniProtKB-KW"/>
</dbReference>
<dbReference type="AlphaFoldDB" id="A0A0G0LR62"/>
<keyword evidence="3" id="KW-0540">Nuclease</keyword>
<dbReference type="Gene3D" id="3.40.1440.10">
    <property type="entry name" value="GIY-YIG endonuclease"/>
    <property type="match status" value="1"/>
</dbReference>
<dbReference type="PATRIC" id="fig|1618345.3.peg.954"/>
<dbReference type="InterPro" id="IPR035901">
    <property type="entry name" value="GIY-YIG_endonuc_sf"/>
</dbReference>
<dbReference type="Pfam" id="PF01541">
    <property type="entry name" value="GIY-YIG"/>
    <property type="match status" value="1"/>
</dbReference>
<accession>A0A0G0LR62</accession>
<comment type="caution">
    <text evidence="3">The sequence shown here is derived from an EMBL/GenBank/DDBJ whole genome shotgun (WGS) entry which is preliminary data.</text>
</comment>
<reference evidence="3 4" key="1">
    <citation type="journal article" date="2015" name="Nature">
        <title>rRNA introns, odd ribosomes, and small enigmatic genomes across a large radiation of phyla.</title>
        <authorList>
            <person name="Brown C.T."/>
            <person name="Hug L.A."/>
            <person name="Thomas B.C."/>
            <person name="Sharon I."/>
            <person name="Castelle C.J."/>
            <person name="Singh A."/>
            <person name="Wilkins M.J."/>
            <person name="Williams K.H."/>
            <person name="Banfield J.F."/>
        </authorList>
    </citation>
    <scope>NUCLEOTIDE SEQUENCE [LARGE SCALE GENOMIC DNA]</scope>
</reference>
<name>A0A0G0LR62_UNCC2</name>
<dbReference type="SUPFAM" id="SSF82771">
    <property type="entry name" value="GIY-YIG endonuclease"/>
    <property type="match status" value="1"/>
</dbReference>
<evidence type="ECO:0000313" key="3">
    <source>
        <dbReference type="EMBL" id="KKQ93537.1"/>
    </source>
</evidence>